<evidence type="ECO:0000313" key="14">
    <source>
        <dbReference type="Proteomes" id="UP001222275"/>
    </source>
</evidence>
<feature type="transmembrane region" description="Helical" evidence="11">
    <location>
        <begin position="435"/>
        <end position="457"/>
    </location>
</feature>
<dbReference type="EMBL" id="CP102381">
    <property type="protein sequence ID" value="WEJ63767.1"/>
    <property type="molecule type" value="Genomic_DNA"/>
</dbReference>
<gene>
    <name evidence="13" type="primary">rseP</name>
    <name evidence="13" type="ORF">NR989_06020</name>
</gene>
<dbReference type="PANTHER" id="PTHR42837:SF2">
    <property type="entry name" value="MEMBRANE METALLOPROTEASE ARASP2, CHLOROPLASTIC-RELATED"/>
    <property type="match status" value="1"/>
</dbReference>
<feature type="transmembrane region" description="Helical" evidence="11">
    <location>
        <begin position="96"/>
        <end position="120"/>
    </location>
</feature>
<dbReference type="Pfam" id="PF02163">
    <property type="entry name" value="Peptidase_M50"/>
    <property type="match status" value="1"/>
</dbReference>
<dbReference type="InterPro" id="IPR004387">
    <property type="entry name" value="Pept_M50_Zn"/>
</dbReference>
<comment type="cofactor">
    <cofactor evidence="1 11">
        <name>Zn(2+)</name>
        <dbReference type="ChEBI" id="CHEBI:29105"/>
    </cofactor>
</comment>
<dbReference type="SUPFAM" id="SSF50156">
    <property type="entry name" value="PDZ domain-like"/>
    <property type="match status" value="1"/>
</dbReference>
<name>A0ABY8CET7_9GAMM</name>
<evidence type="ECO:0000256" key="3">
    <source>
        <dbReference type="ARBA" id="ARBA00007931"/>
    </source>
</evidence>
<keyword evidence="10 11" id="KW-0472">Membrane</keyword>
<keyword evidence="8 11" id="KW-1133">Transmembrane helix</keyword>
<evidence type="ECO:0000256" key="1">
    <source>
        <dbReference type="ARBA" id="ARBA00001947"/>
    </source>
</evidence>
<dbReference type="PANTHER" id="PTHR42837">
    <property type="entry name" value="REGULATOR OF SIGMA-E PROTEASE RSEP"/>
    <property type="match status" value="1"/>
</dbReference>
<organism evidence="13 14">
    <name type="scientific">Thiomicrorhabdus lithotrophica</name>
    <dbReference type="NCBI Taxonomy" id="2949997"/>
    <lineage>
        <taxon>Bacteria</taxon>
        <taxon>Pseudomonadati</taxon>
        <taxon>Pseudomonadota</taxon>
        <taxon>Gammaproteobacteria</taxon>
        <taxon>Thiotrichales</taxon>
        <taxon>Piscirickettsiaceae</taxon>
        <taxon>Thiomicrorhabdus</taxon>
    </lineage>
</organism>
<keyword evidence="14" id="KW-1185">Reference proteome</keyword>
<dbReference type="CDD" id="cd06163">
    <property type="entry name" value="S2P-M50_PDZ_RseP-like"/>
    <property type="match status" value="1"/>
</dbReference>
<dbReference type="EC" id="3.4.24.-" evidence="11"/>
<comment type="subcellular location">
    <subcellularLocation>
        <location evidence="2">Membrane</location>
        <topology evidence="2">Multi-pass membrane protein</topology>
    </subcellularLocation>
</comment>
<dbReference type="InterPro" id="IPR041489">
    <property type="entry name" value="PDZ_6"/>
</dbReference>
<accession>A0ABY8CET7</accession>
<keyword evidence="11" id="KW-0479">Metal-binding</keyword>
<keyword evidence="7 11" id="KW-0862">Zinc</keyword>
<keyword evidence="4" id="KW-0645">Protease</keyword>
<evidence type="ECO:0000313" key="13">
    <source>
        <dbReference type="EMBL" id="WEJ63767.1"/>
    </source>
</evidence>
<proteinExistence type="inferred from homology"/>
<protein>
    <recommendedName>
        <fullName evidence="11">Zinc metalloprotease</fullName>
        <ecNumber evidence="11">3.4.24.-</ecNumber>
    </recommendedName>
</protein>
<dbReference type="SMART" id="SM00228">
    <property type="entry name" value="PDZ"/>
    <property type="match status" value="1"/>
</dbReference>
<dbReference type="RefSeq" id="WP_275596022.1">
    <property type="nucleotide sequence ID" value="NZ_CP102381.1"/>
</dbReference>
<dbReference type="InterPro" id="IPR001478">
    <property type="entry name" value="PDZ"/>
</dbReference>
<reference evidence="13 14" key="1">
    <citation type="submission" date="2022-06" db="EMBL/GenBank/DDBJ databases">
        <title>Thiomicrohabdus sp. nov, an obligately chemolithoautotrophic, sulfur-oxidizing bacterium isolated from beach of Guanyin Mountain. Amoy.</title>
        <authorList>
            <person name="Zhu H."/>
        </authorList>
    </citation>
    <scope>NUCLEOTIDE SEQUENCE [LARGE SCALE GENOMIC DNA]</scope>
    <source>
        <strain evidence="13 14">XGS-01</strain>
    </source>
</reference>
<evidence type="ECO:0000256" key="2">
    <source>
        <dbReference type="ARBA" id="ARBA00004141"/>
    </source>
</evidence>
<dbReference type="CDD" id="cd23081">
    <property type="entry name" value="cpPDZ_EcRseP-like"/>
    <property type="match status" value="1"/>
</dbReference>
<evidence type="ECO:0000256" key="7">
    <source>
        <dbReference type="ARBA" id="ARBA00022833"/>
    </source>
</evidence>
<dbReference type="InterPro" id="IPR036034">
    <property type="entry name" value="PDZ_sf"/>
</dbReference>
<evidence type="ECO:0000256" key="10">
    <source>
        <dbReference type="ARBA" id="ARBA00023136"/>
    </source>
</evidence>
<evidence type="ECO:0000256" key="8">
    <source>
        <dbReference type="ARBA" id="ARBA00022989"/>
    </source>
</evidence>
<feature type="domain" description="PDZ" evidence="12">
    <location>
        <begin position="222"/>
        <end position="291"/>
    </location>
</feature>
<dbReference type="Gene3D" id="2.30.42.10">
    <property type="match status" value="2"/>
</dbReference>
<keyword evidence="5 11" id="KW-0812">Transmembrane</keyword>
<keyword evidence="9 11" id="KW-0482">Metalloprotease</keyword>
<dbReference type="GO" id="GO:0008237">
    <property type="term" value="F:metallopeptidase activity"/>
    <property type="evidence" value="ECO:0007669"/>
    <property type="project" value="UniProtKB-KW"/>
</dbReference>
<dbReference type="InterPro" id="IPR008915">
    <property type="entry name" value="Peptidase_M50"/>
</dbReference>
<feature type="transmembrane region" description="Helical" evidence="11">
    <location>
        <begin position="389"/>
        <end position="414"/>
    </location>
</feature>
<comment type="similarity">
    <text evidence="3 11">Belongs to the peptidase M50B family.</text>
</comment>
<dbReference type="Proteomes" id="UP001222275">
    <property type="component" value="Chromosome"/>
</dbReference>
<evidence type="ECO:0000259" key="12">
    <source>
        <dbReference type="SMART" id="SM00228"/>
    </source>
</evidence>
<evidence type="ECO:0000256" key="11">
    <source>
        <dbReference type="RuleBase" id="RU362031"/>
    </source>
</evidence>
<dbReference type="NCBIfam" id="TIGR00054">
    <property type="entry name" value="RIP metalloprotease RseP"/>
    <property type="match status" value="1"/>
</dbReference>
<evidence type="ECO:0000256" key="4">
    <source>
        <dbReference type="ARBA" id="ARBA00022670"/>
    </source>
</evidence>
<feature type="transmembrane region" description="Helical" evidence="11">
    <location>
        <begin position="6"/>
        <end position="24"/>
    </location>
</feature>
<evidence type="ECO:0000256" key="6">
    <source>
        <dbReference type="ARBA" id="ARBA00022801"/>
    </source>
</evidence>
<keyword evidence="6 11" id="KW-0378">Hydrolase</keyword>
<sequence>MDILWSILGFVVVMGLIVTIHEWGHYQVARYFNIKVIKFSIGFGKPIYSRQGKETEFVIGQIPLGGYVKFADEREDYVSPNDVLRAFNRQSVYRRFAVVLAGPLINLIFALLVFAIMYMVGVTGMKPIVNGLAVNSPLEKAVKQNSELNYFSNNQAWSVTQVNGNEVFSWQMVHQQLLQSLASGEKAISISFQNIEETDVISIHEVSLSRIDINQPNQNWLAQLGFLPSKPIIPAILGEILENGPANKEGMLSGDKVLSIDENLIYSWQDFVKVVQSHPNKVVKVVFERDNAIYDAQIKLDSSVLEDGQKVGRMGVGVFVDENTLKPYMANIQYGFFEAFEKGYQRSIDLFVMSIVMLKRMVIGEVSTKNLSGPLSIAQFSGQAIQSGLVAFLSLVGLLSLSIGILNLLPIPVLDGGHLMYYLIEMIKGSPVSERVMVVGQTFGLMVIVGLTFVALFNDVIRISHG</sequence>
<evidence type="ECO:0000256" key="5">
    <source>
        <dbReference type="ARBA" id="ARBA00022692"/>
    </source>
</evidence>
<evidence type="ECO:0000256" key="9">
    <source>
        <dbReference type="ARBA" id="ARBA00023049"/>
    </source>
</evidence>
<dbReference type="Pfam" id="PF17820">
    <property type="entry name" value="PDZ_6"/>
    <property type="match status" value="1"/>
</dbReference>